<proteinExistence type="predicted"/>
<reference evidence="2 3" key="1">
    <citation type="submission" date="2023-12" db="EMBL/GenBank/DDBJ databases">
        <title>Description of new species of Mycobacterium terrae complex isolated from sewage at the Sao Paulo Zoological Park Foundation in Brazil.</title>
        <authorList>
            <person name="Romagnoli C.L."/>
            <person name="Conceicao E.C."/>
            <person name="Machado E."/>
            <person name="Barreto L.B.P.F."/>
            <person name="Sharma A."/>
            <person name="Silva N.M."/>
            <person name="Marques L.E."/>
            <person name="Juliana M.A."/>
            <person name="Lourenco M.C.S."/>
            <person name="Digiampietri L.A."/>
            <person name="Suffys P.N."/>
            <person name="Viana-Niero C."/>
        </authorList>
    </citation>
    <scope>NUCLEOTIDE SEQUENCE [LARGE SCALE GENOMIC DNA]</scope>
    <source>
        <strain evidence="2 3">MYC123</strain>
    </source>
</reference>
<dbReference type="EMBL" id="JAYJJT010000008">
    <property type="protein sequence ID" value="MEB3049908.1"/>
    <property type="molecule type" value="Genomic_DNA"/>
</dbReference>
<name>A0ABU5YIN7_9MYCO</name>
<comment type="caution">
    <text evidence="2">The sequence shown here is derived from an EMBL/GenBank/DDBJ whole genome shotgun (WGS) entry which is preliminary data.</text>
</comment>
<evidence type="ECO:0000256" key="1">
    <source>
        <dbReference type="SAM" id="Phobius"/>
    </source>
</evidence>
<evidence type="ECO:0000313" key="3">
    <source>
        <dbReference type="Proteomes" id="UP001299046"/>
    </source>
</evidence>
<organism evidence="2 3">
    <name type="scientific">[Mycobacterium] zoologicum</name>
    <dbReference type="NCBI Taxonomy" id="2872311"/>
    <lineage>
        <taxon>Bacteria</taxon>
        <taxon>Bacillati</taxon>
        <taxon>Actinomycetota</taxon>
        <taxon>Actinomycetes</taxon>
        <taxon>Mycobacteriales</taxon>
        <taxon>Mycobacteriaceae</taxon>
        <taxon>Mycolicibacter</taxon>
    </lineage>
</organism>
<protein>
    <submittedName>
        <fullName evidence="2">Uncharacterized protein</fullName>
    </submittedName>
</protein>
<keyword evidence="1" id="KW-0812">Transmembrane</keyword>
<keyword evidence="3" id="KW-1185">Reference proteome</keyword>
<accession>A0ABU5YIN7</accession>
<feature type="transmembrane region" description="Helical" evidence="1">
    <location>
        <begin position="79"/>
        <end position="99"/>
    </location>
</feature>
<gene>
    <name evidence="2" type="ORF">KV112_09210</name>
</gene>
<evidence type="ECO:0000313" key="2">
    <source>
        <dbReference type="EMBL" id="MEB3049908.1"/>
    </source>
</evidence>
<dbReference type="RefSeq" id="WP_224863871.1">
    <property type="nucleotide sequence ID" value="NZ_JAYJJS010000010.1"/>
</dbReference>
<dbReference type="Proteomes" id="UP001299046">
    <property type="component" value="Unassembled WGS sequence"/>
</dbReference>
<sequence>MIVVAGLRTIARRTAFFALGLVTGIGLFLFASLILAVLGYGGGYALYNGYFLSVALWGIAAVAAYFVTKSWEPGKRLNLGLFMVGVVILALIGGLSTLFTTPQYLMFPGGR</sequence>
<feature type="transmembrane region" description="Helical" evidence="1">
    <location>
        <begin position="47"/>
        <end position="67"/>
    </location>
</feature>
<keyword evidence="1" id="KW-1133">Transmembrane helix</keyword>
<feature type="transmembrane region" description="Helical" evidence="1">
    <location>
        <begin position="16"/>
        <end position="41"/>
    </location>
</feature>
<keyword evidence="1" id="KW-0472">Membrane</keyword>